<dbReference type="PANTHER" id="PTHR47816:SF4">
    <property type="entry name" value="RIBOSOMAL RNA SMALL SUBUNIT METHYLTRANSFERASE C"/>
    <property type="match status" value="1"/>
</dbReference>
<accession>A0A4Q7LVC6</accession>
<reference evidence="4 5" key="1">
    <citation type="journal article" date="2015" name="Stand. Genomic Sci.">
        <title>Genomic Encyclopedia of Bacterial and Archaeal Type Strains, Phase III: the genomes of soil and plant-associated and newly described type strains.</title>
        <authorList>
            <person name="Whitman W.B."/>
            <person name="Woyke T."/>
            <person name="Klenk H.P."/>
            <person name="Zhou Y."/>
            <person name="Lilburn T.G."/>
            <person name="Beck B.J."/>
            <person name="De Vos P."/>
            <person name="Vandamme P."/>
            <person name="Eisen J.A."/>
            <person name="Garrity G."/>
            <person name="Hugenholtz P."/>
            <person name="Kyrpides N.C."/>
        </authorList>
    </citation>
    <scope>NUCLEOTIDE SEQUENCE [LARGE SCALE GENOMIC DNA]</scope>
    <source>
        <strain evidence="4 5">CV2</strain>
    </source>
</reference>
<protein>
    <submittedName>
        <fullName evidence="4">16S rRNA m(2)G 1207 methyltransferase</fullName>
    </submittedName>
</protein>
<dbReference type="SUPFAM" id="SSF53335">
    <property type="entry name" value="S-adenosyl-L-methionine-dependent methyltransferases"/>
    <property type="match status" value="1"/>
</dbReference>
<dbReference type="GO" id="GO:0008757">
    <property type="term" value="F:S-adenosylmethionine-dependent methyltransferase activity"/>
    <property type="evidence" value="ECO:0007669"/>
    <property type="project" value="InterPro"/>
</dbReference>
<dbReference type="CDD" id="cd02440">
    <property type="entry name" value="AdoMet_MTases"/>
    <property type="match status" value="1"/>
</dbReference>
<dbReference type="InterPro" id="IPR007848">
    <property type="entry name" value="Small_mtfrase_dom"/>
</dbReference>
<feature type="domain" description="Methyltransferase small" evidence="3">
    <location>
        <begin position="29"/>
        <end position="197"/>
    </location>
</feature>
<dbReference type="Pfam" id="PF05175">
    <property type="entry name" value="MTS"/>
    <property type="match status" value="1"/>
</dbReference>
<dbReference type="RefSeq" id="WP_130485197.1">
    <property type="nucleotide sequence ID" value="NZ_SGWW01000002.1"/>
</dbReference>
<sequence length="214" mass="23043">MAQEHYFSAQPAGDFTPRTLTVPLDGRAVEVVTAGGVFSPSALDTGTSVLFGAVPAPPPGGDLLDLGCGWGPIALTMALKSPHARVWAVDVNERARELTRMNAERLGLDNVTAVAPDEVPAELRFTGIWSNPPIRIGKGELHGLLDAWLPRLDQGSDAWLVVARNLGSDSLQRWMEARYAGELQITRAATNKGYRVLRVRNRSGLTGPIRVSRG</sequence>
<dbReference type="OrthoDB" id="9764961at2"/>
<dbReference type="PANTHER" id="PTHR47816">
    <property type="entry name" value="RIBOSOMAL RNA SMALL SUBUNIT METHYLTRANSFERASE C"/>
    <property type="match status" value="1"/>
</dbReference>
<proteinExistence type="predicted"/>
<evidence type="ECO:0000256" key="1">
    <source>
        <dbReference type="ARBA" id="ARBA00022603"/>
    </source>
</evidence>
<evidence type="ECO:0000313" key="5">
    <source>
        <dbReference type="Proteomes" id="UP000293519"/>
    </source>
</evidence>
<keyword evidence="5" id="KW-1185">Reference proteome</keyword>
<comment type="caution">
    <text evidence="4">The sequence shown here is derived from an EMBL/GenBank/DDBJ whole genome shotgun (WGS) entry which is preliminary data.</text>
</comment>
<dbReference type="GO" id="GO:0032259">
    <property type="term" value="P:methylation"/>
    <property type="evidence" value="ECO:0007669"/>
    <property type="project" value="UniProtKB-KW"/>
</dbReference>
<evidence type="ECO:0000259" key="3">
    <source>
        <dbReference type="Pfam" id="PF05175"/>
    </source>
</evidence>
<evidence type="ECO:0000313" key="4">
    <source>
        <dbReference type="EMBL" id="RZS57659.1"/>
    </source>
</evidence>
<name>A0A4Q7LVC6_9MICO</name>
<dbReference type="Gene3D" id="3.40.50.150">
    <property type="entry name" value="Vaccinia Virus protein VP39"/>
    <property type="match status" value="1"/>
</dbReference>
<evidence type="ECO:0000256" key="2">
    <source>
        <dbReference type="ARBA" id="ARBA00022679"/>
    </source>
</evidence>
<dbReference type="Proteomes" id="UP000293519">
    <property type="component" value="Unassembled WGS sequence"/>
</dbReference>
<keyword evidence="1 4" id="KW-0489">Methyltransferase</keyword>
<keyword evidence="2 4" id="KW-0808">Transferase</keyword>
<dbReference type="EMBL" id="SGWW01000002">
    <property type="protein sequence ID" value="RZS57659.1"/>
    <property type="molecule type" value="Genomic_DNA"/>
</dbReference>
<dbReference type="InterPro" id="IPR029063">
    <property type="entry name" value="SAM-dependent_MTases_sf"/>
</dbReference>
<gene>
    <name evidence="4" type="ORF">EV141_1373</name>
</gene>
<dbReference type="InterPro" id="IPR046977">
    <property type="entry name" value="RsmC/RlmG"/>
</dbReference>
<dbReference type="AlphaFoldDB" id="A0A4Q7LVC6"/>
<organism evidence="4 5">
    <name type="scientific">Microcella putealis</name>
    <dbReference type="NCBI Taxonomy" id="337005"/>
    <lineage>
        <taxon>Bacteria</taxon>
        <taxon>Bacillati</taxon>
        <taxon>Actinomycetota</taxon>
        <taxon>Actinomycetes</taxon>
        <taxon>Micrococcales</taxon>
        <taxon>Microbacteriaceae</taxon>
        <taxon>Microcella</taxon>
    </lineage>
</organism>